<evidence type="ECO:0000313" key="1">
    <source>
        <dbReference type="EMBL" id="MEA5480353.1"/>
    </source>
</evidence>
<evidence type="ECO:0008006" key="3">
    <source>
        <dbReference type="Google" id="ProtNLM"/>
    </source>
</evidence>
<name>A0ABU5TPT4_9CYAN</name>
<evidence type="ECO:0000313" key="2">
    <source>
        <dbReference type="Proteomes" id="UP001301388"/>
    </source>
</evidence>
<sequence length="145" mass="16758">MRVLPVNAAEQARNVEVAIKIATIVNLFKAIYPAARSDLKPWLNNSDTRRLLDPDSIDVGFHFPGVSWRLKVRSILFQIRLYEDPVDGDLRAIGVEASGHDYKGECWRFSTVDNWQFFGEKMPMEDGVENLREFSRQTLEVFNRK</sequence>
<proteinExistence type="predicted"/>
<dbReference type="Proteomes" id="UP001301388">
    <property type="component" value="Unassembled WGS sequence"/>
</dbReference>
<protein>
    <recommendedName>
        <fullName evidence="3">Polyketide cyclase</fullName>
    </recommendedName>
</protein>
<gene>
    <name evidence="1" type="ORF">VB774_22190</name>
</gene>
<comment type="caution">
    <text evidence="1">The sequence shown here is derived from an EMBL/GenBank/DDBJ whole genome shotgun (WGS) entry which is preliminary data.</text>
</comment>
<keyword evidence="2" id="KW-1185">Reference proteome</keyword>
<accession>A0ABU5TPT4</accession>
<dbReference type="EMBL" id="JAYGIE010000119">
    <property type="protein sequence ID" value="MEA5480353.1"/>
    <property type="molecule type" value="Genomic_DNA"/>
</dbReference>
<reference evidence="1 2" key="1">
    <citation type="submission" date="2023-12" db="EMBL/GenBank/DDBJ databases">
        <title>Baltic Sea Cyanobacteria.</title>
        <authorList>
            <person name="Delbaje E."/>
            <person name="Fewer D.P."/>
            <person name="Shishido T.K."/>
        </authorList>
    </citation>
    <scope>NUCLEOTIDE SEQUENCE [LARGE SCALE GENOMIC DNA]</scope>
    <source>
        <strain evidence="1 2">UHCC 0370</strain>
    </source>
</reference>
<organism evidence="1 2">
    <name type="scientific">Pseudanabaena galeata UHCC 0370</name>
    <dbReference type="NCBI Taxonomy" id="3110310"/>
    <lineage>
        <taxon>Bacteria</taxon>
        <taxon>Bacillati</taxon>
        <taxon>Cyanobacteriota</taxon>
        <taxon>Cyanophyceae</taxon>
        <taxon>Pseudanabaenales</taxon>
        <taxon>Pseudanabaenaceae</taxon>
        <taxon>Pseudanabaena</taxon>
    </lineage>
</organism>